<evidence type="ECO:0000313" key="6">
    <source>
        <dbReference type="EMBL" id="EJT47441.1"/>
    </source>
</evidence>
<dbReference type="KEGG" id="tasa:A1Q1_03696"/>
<dbReference type="Pfam" id="PF04479">
    <property type="entry name" value="RTA1"/>
    <property type="match status" value="1"/>
</dbReference>
<reference evidence="6 7" key="1">
    <citation type="journal article" date="2012" name="Eukaryot. Cell">
        <title>Draft genome sequence of CBS 2479, the standard type strain of Trichosporon asahii.</title>
        <authorList>
            <person name="Yang R.Y."/>
            <person name="Li H.T."/>
            <person name="Zhu H."/>
            <person name="Zhou G.P."/>
            <person name="Wang M."/>
            <person name="Wang L."/>
        </authorList>
    </citation>
    <scope>NUCLEOTIDE SEQUENCE [LARGE SCALE GENOMIC DNA]</scope>
    <source>
        <strain evidence="7">ATCC 90039 / CBS 2479 / JCM 2466 / KCTC 7840 / NCYC 2677 / UAMH 7654</strain>
    </source>
</reference>
<feature type="transmembrane region" description="Helical" evidence="5">
    <location>
        <begin position="137"/>
        <end position="157"/>
    </location>
</feature>
<dbReference type="PANTHER" id="PTHR31465:SF1">
    <property type="entry name" value="PROTEIN RTA1-RELATED"/>
    <property type="match status" value="1"/>
</dbReference>
<protein>
    <submittedName>
        <fullName evidence="6">Uncharacterized protein</fullName>
    </submittedName>
</protein>
<organism evidence="6 7">
    <name type="scientific">Trichosporon asahii var. asahii (strain ATCC 90039 / CBS 2479 / JCM 2466 / KCTC 7840 / NBRC 103889/ NCYC 2677 / UAMH 7654)</name>
    <name type="common">Yeast</name>
    <dbReference type="NCBI Taxonomy" id="1186058"/>
    <lineage>
        <taxon>Eukaryota</taxon>
        <taxon>Fungi</taxon>
        <taxon>Dikarya</taxon>
        <taxon>Basidiomycota</taxon>
        <taxon>Agaricomycotina</taxon>
        <taxon>Tremellomycetes</taxon>
        <taxon>Trichosporonales</taxon>
        <taxon>Trichosporonaceae</taxon>
        <taxon>Trichosporon</taxon>
    </lineage>
</organism>
<dbReference type="EMBL" id="ALBS01000240">
    <property type="protein sequence ID" value="EJT47441.1"/>
    <property type="molecule type" value="Genomic_DNA"/>
</dbReference>
<comment type="caution">
    <text evidence="6">The sequence shown here is derived from an EMBL/GenBank/DDBJ whole genome shotgun (WGS) entry which is preliminary data.</text>
</comment>
<sequence length="328" mass="35978">MDYRGPINPKNPPADGEAGISIYLYRPWMGGAIAGVVTFGIAMCIQLWYMRKRGTRWIHGLLALGCLMEVGGYAARIKGHANMFLVSVFVAQYFLIVVGQLDALATEADVQAPIPVAAAIYLVLSYVAQRFPHGRKLLWMAPRVVVAVTGAALIGVVQTRKAENKEPPVSSETANNILLAGLAAQTAFFTLFLSLLGTAIARIGRIPTQYNLRRNALTILLVDLAAALLILLRTVYRLAVECQGYFGSANSSQVLYTCLEYLPVILAMAVFCAFPIYRFMPSEEQRRSLETDIDPAELDGINGGEEIKDTYSAQLEARRSRESARPYP</sequence>
<gene>
    <name evidence="6" type="ORF">A1Q1_03696</name>
</gene>
<feature type="transmembrane region" description="Helical" evidence="5">
    <location>
        <begin position="254"/>
        <end position="277"/>
    </location>
</feature>
<feature type="transmembrane region" description="Helical" evidence="5">
    <location>
        <begin position="56"/>
        <end position="74"/>
    </location>
</feature>
<feature type="transmembrane region" description="Helical" evidence="5">
    <location>
        <begin position="110"/>
        <end position="128"/>
    </location>
</feature>
<feature type="transmembrane region" description="Helical" evidence="5">
    <location>
        <begin position="216"/>
        <end position="234"/>
    </location>
</feature>
<evidence type="ECO:0000256" key="4">
    <source>
        <dbReference type="ARBA" id="ARBA00023136"/>
    </source>
</evidence>
<accession>J5STF2</accession>
<keyword evidence="3 5" id="KW-1133">Transmembrane helix</keyword>
<keyword evidence="2 5" id="KW-0812">Transmembrane</keyword>
<dbReference type="InterPro" id="IPR007568">
    <property type="entry name" value="RTA1"/>
</dbReference>
<evidence type="ECO:0000256" key="1">
    <source>
        <dbReference type="ARBA" id="ARBA00004141"/>
    </source>
</evidence>
<dbReference type="Proteomes" id="UP000002748">
    <property type="component" value="Unassembled WGS sequence"/>
</dbReference>
<dbReference type="OrthoDB" id="3358017at2759"/>
<evidence type="ECO:0000256" key="2">
    <source>
        <dbReference type="ARBA" id="ARBA00022692"/>
    </source>
</evidence>
<dbReference type="GeneID" id="25987209"/>
<dbReference type="AlphaFoldDB" id="J5STF2"/>
<feature type="transmembrane region" description="Helical" evidence="5">
    <location>
        <begin position="28"/>
        <end position="50"/>
    </location>
</feature>
<dbReference type="HOGENOM" id="CLU_033465_3_3_1"/>
<feature type="transmembrane region" description="Helical" evidence="5">
    <location>
        <begin position="177"/>
        <end position="204"/>
    </location>
</feature>
<dbReference type="VEuPathDB" id="FungiDB:A1Q1_03696"/>
<dbReference type="PANTHER" id="PTHR31465">
    <property type="entry name" value="PROTEIN RTA1-RELATED"/>
    <property type="match status" value="1"/>
</dbReference>
<evidence type="ECO:0000313" key="7">
    <source>
        <dbReference type="Proteomes" id="UP000002748"/>
    </source>
</evidence>
<proteinExistence type="predicted"/>
<name>J5STF2_TRIAS</name>
<evidence type="ECO:0000256" key="5">
    <source>
        <dbReference type="SAM" id="Phobius"/>
    </source>
</evidence>
<comment type="subcellular location">
    <subcellularLocation>
        <location evidence="1">Membrane</location>
        <topology evidence="1">Multi-pass membrane protein</topology>
    </subcellularLocation>
</comment>
<evidence type="ECO:0000256" key="3">
    <source>
        <dbReference type="ARBA" id="ARBA00022989"/>
    </source>
</evidence>
<dbReference type="RefSeq" id="XP_014178921.1">
    <property type="nucleotide sequence ID" value="XM_014323446.1"/>
</dbReference>
<dbReference type="GO" id="GO:0016020">
    <property type="term" value="C:membrane"/>
    <property type="evidence" value="ECO:0007669"/>
    <property type="project" value="UniProtKB-SubCell"/>
</dbReference>
<feature type="transmembrane region" description="Helical" evidence="5">
    <location>
        <begin position="81"/>
        <end position="98"/>
    </location>
</feature>
<keyword evidence="4 5" id="KW-0472">Membrane</keyword>